<protein>
    <recommendedName>
        <fullName evidence="1">ABM domain-containing protein</fullName>
    </recommendedName>
</protein>
<dbReference type="KEGG" id="bbh:BN112_1662"/>
<sequence>MIQEIASILVQPGREADFEAGVAQARPLFMRARGCHGVALHRSIEAPQRYTLVVDWETVDNHMVDFRQSADFQEWRKLVGECFAEPPQVHHEQKVL</sequence>
<organism evidence="2 3">
    <name type="scientific">Bordetella bronchiseptica 253</name>
    <dbReference type="NCBI Taxonomy" id="568707"/>
    <lineage>
        <taxon>Bacteria</taxon>
        <taxon>Pseudomonadati</taxon>
        <taxon>Pseudomonadota</taxon>
        <taxon>Betaproteobacteria</taxon>
        <taxon>Burkholderiales</taxon>
        <taxon>Alcaligenaceae</taxon>
        <taxon>Bordetella</taxon>
    </lineage>
</organism>
<evidence type="ECO:0000313" key="2">
    <source>
        <dbReference type="EMBL" id="CCJ53579.1"/>
    </source>
</evidence>
<dbReference type="RefSeq" id="WP_003810207.1">
    <property type="nucleotide sequence ID" value="NC_019382.1"/>
</dbReference>
<reference evidence="2 3" key="1">
    <citation type="journal article" date="2012" name="BMC Genomics">
        <title>Comparative genomics of the classical Bordetella subspecies: the evolution and exchange of virulence-associated diversity amongst closely related pathogens.</title>
        <authorList>
            <person name="Park J."/>
            <person name="Zhang Y."/>
            <person name="Buboltz A.M."/>
            <person name="Zhang X."/>
            <person name="Schuster S.C."/>
            <person name="Ahuja U."/>
            <person name="Liu M."/>
            <person name="Miller J.F."/>
            <person name="Sebaihia M."/>
            <person name="Bentley S.D."/>
            <person name="Parkhill J."/>
            <person name="Harvill E.T."/>
        </authorList>
    </citation>
    <scope>NUCLEOTIDE SEQUENCE [LARGE SCALE GENOMIC DNA]</scope>
    <source>
        <strain evidence="2 3">253</strain>
    </source>
</reference>
<dbReference type="Gene3D" id="3.30.70.100">
    <property type="match status" value="1"/>
</dbReference>
<feature type="domain" description="ABM" evidence="1">
    <location>
        <begin position="2"/>
        <end position="91"/>
    </location>
</feature>
<dbReference type="SMR" id="A0A0C6P1I7"/>
<gene>
    <name evidence="2" type="ORF">BN112_1662</name>
</gene>
<dbReference type="Proteomes" id="UP000007564">
    <property type="component" value="Chromosome"/>
</dbReference>
<proteinExistence type="predicted"/>
<name>A0A0C6P1I7_BORBO</name>
<dbReference type="AlphaFoldDB" id="A0A0C6P1I7"/>
<dbReference type="InterPro" id="IPR011008">
    <property type="entry name" value="Dimeric_a/b-barrel"/>
</dbReference>
<evidence type="ECO:0000313" key="3">
    <source>
        <dbReference type="Proteomes" id="UP000007564"/>
    </source>
</evidence>
<dbReference type="InterPro" id="IPR007138">
    <property type="entry name" value="ABM_dom"/>
</dbReference>
<dbReference type="EMBL" id="HE965806">
    <property type="protein sequence ID" value="CCJ53579.1"/>
    <property type="molecule type" value="Genomic_DNA"/>
</dbReference>
<dbReference type="GeneID" id="69601789"/>
<dbReference type="SUPFAM" id="SSF54909">
    <property type="entry name" value="Dimeric alpha+beta barrel"/>
    <property type="match status" value="1"/>
</dbReference>
<evidence type="ECO:0000259" key="1">
    <source>
        <dbReference type="PROSITE" id="PS51725"/>
    </source>
</evidence>
<accession>A0A0C6P1I7</accession>
<dbReference type="OrthoDB" id="9798157at2"/>
<dbReference type="Pfam" id="PF03992">
    <property type="entry name" value="ABM"/>
    <property type="match status" value="1"/>
</dbReference>
<dbReference type="PROSITE" id="PS51725">
    <property type="entry name" value="ABM"/>
    <property type="match status" value="1"/>
</dbReference>
<dbReference type="HOGENOM" id="CLU_156590_2_0_4"/>